<dbReference type="PROSITE" id="PS50994">
    <property type="entry name" value="INTEGRASE"/>
    <property type="match status" value="1"/>
</dbReference>
<feature type="domain" description="Integrase catalytic" evidence="2">
    <location>
        <begin position="66"/>
        <end position="235"/>
    </location>
</feature>
<dbReference type="EC" id="2.7.7.49" evidence="1"/>
<dbReference type="InterPro" id="IPR050951">
    <property type="entry name" value="Retrovirus_Pol_polyprotein"/>
</dbReference>
<evidence type="ECO:0000259" key="2">
    <source>
        <dbReference type="PROSITE" id="PS50994"/>
    </source>
</evidence>
<gene>
    <name evidence="3" type="primary">POL_23</name>
    <name evidence="3" type="ORF">g.67684</name>
</gene>
<dbReference type="FunFam" id="3.30.420.10:FF:000032">
    <property type="entry name" value="Retrovirus-related Pol polyprotein from transposon 297-like Protein"/>
    <property type="match status" value="1"/>
</dbReference>
<proteinExistence type="predicted"/>
<dbReference type="InterPro" id="IPR041588">
    <property type="entry name" value="Integrase_H2C2"/>
</dbReference>
<dbReference type="PANTHER" id="PTHR37984">
    <property type="entry name" value="PROTEIN CBG26694"/>
    <property type="match status" value="1"/>
</dbReference>
<dbReference type="OrthoDB" id="6606864at2759"/>
<dbReference type="PANTHER" id="PTHR37984:SF5">
    <property type="entry name" value="PROTEIN NYNRIN-LIKE"/>
    <property type="match status" value="1"/>
</dbReference>
<dbReference type="Gene3D" id="3.30.420.10">
    <property type="entry name" value="Ribonuclease H-like superfamily/Ribonuclease H"/>
    <property type="match status" value="1"/>
</dbReference>
<dbReference type="InterPro" id="IPR001584">
    <property type="entry name" value="Integrase_cat-core"/>
</dbReference>
<dbReference type="InterPro" id="IPR012337">
    <property type="entry name" value="RNaseH-like_sf"/>
</dbReference>
<dbReference type="Pfam" id="PF17921">
    <property type="entry name" value="Integrase_H2C2"/>
    <property type="match status" value="1"/>
</dbReference>
<dbReference type="SUPFAM" id="SSF53098">
    <property type="entry name" value="Ribonuclease H-like"/>
    <property type="match status" value="1"/>
</dbReference>
<reference evidence="3" key="1">
    <citation type="submission" date="2018-04" db="EMBL/GenBank/DDBJ databases">
        <title>Transcriptome assembly of Sipha flava.</title>
        <authorList>
            <person name="Scully E.D."/>
            <person name="Geib S.M."/>
            <person name="Palmer N.A."/>
            <person name="Koch K."/>
            <person name="Bradshaw J."/>
            <person name="Heng-Moss T."/>
            <person name="Sarath G."/>
        </authorList>
    </citation>
    <scope>NUCLEOTIDE SEQUENCE</scope>
</reference>
<dbReference type="Pfam" id="PF00665">
    <property type="entry name" value="rve"/>
    <property type="match status" value="1"/>
</dbReference>
<accession>A0A2S2QET1</accession>
<dbReference type="EMBL" id="GGMS01006990">
    <property type="protein sequence ID" value="MBY76193.1"/>
    <property type="molecule type" value="Transcribed_RNA"/>
</dbReference>
<protein>
    <recommendedName>
        <fullName evidence="1">RNA-directed DNA polymerase</fullName>
        <ecNumber evidence="1">2.7.7.49</ecNumber>
    </recommendedName>
</protein>
<dbReference type="GO" id="GO:0015074">
    <property type="term" value="P:DNA integration"/>
    <property type="evidence" value="ECO:0007669"/>
    <property type="project" value="InterPro"/>
</dbReference>
<dbReference type="GO" id="GO:0003964">
    <property type="term" value="F:RNA-directed DNA polymerase activity"/>
    <property type="evidence" value="ECO:0007669"/>
    <property type="project" value="UniProtKB-EC"/>
</dbReference>
<organism evidence="3">
    <name type="scientific">Sipha flava</name>
    <name type="common">yellow sugarcane aphid</name>
    <dbReference type="NCBI Taxonomy" id="143950"/>
    <lineage>
        <taxon>Eukaryota</taxon>
        <taxon>Metazoa</taxon>
        <taxon>Ecdysozoa</taxon>
        <taxon>Arthropoda</taxon>
        <taxon>Hexapoda</taxon>
        <taxon>Insecta</taxon>
        <taxon>Pterygota</taxon>
        <taxon>Neoptera</taxon>
        <taxon>Paraneoptera</taxon>
        <taxon>Hemiptera</taxon>
        <taxon>Sternorrhyncha</taxon>
        <taxon>Aphidomorpha</taxon>
        <taxon>Aphidoidea</taxon>
        <taxon>Aphididae</taxon>
        <taxon>Sipha</taxon>
    </lineage>
</organism>
<dbReference type="Gene3D" id="1.10.340.70">
    <property type="match status" value="1"/>
</dbReference>
<name>A0A2S2QET1_9HEMI</name>
<evidence type="ECO:0000313" key="3">
    <source>
        <dbReference type="EMBL" id="MBY76193.1"/>
    </source>
</evidence>
<dbReference type="AlphaFoldDB" id="A0A2S2QET1"/>
<sequence>MTNTLKMRKKIIIKEFHETPLRGHQGVSRTMKRIIQHYTLKGLNADIKEYIKLCASCQKNKSSNHSIQQPMVVTTTAGRTFEIFFLNIVGLVDLSCKSNSYILTIQYDLSKYSTVVPLPDHTANTVSQAFIEHFVCLHGIPNSIVTDQGREFMGKVFSACCKLLKIKKINTTAYHSQSNGVLERSPRTSIEYLRHFVQNKKQDWDQYVAYAMFVYNSSVHTATGFQPHELVYGYPIEVPHTLSKISQKSYKYEDYTNELRQKMQESFKLAKDRLIDKK</sequence>
<evidence type="ECO:0000256" key="1">
    <source>
        <dbReference type="ARBA" id="ARBA00012493"/>
    </source>
</evidence>
<dbReference type="InterPro" id="IPR036397">
    <property type="entry name" value="RNaseH_sf"/>
</dbReference>
<dbReference type="GO" id="GO:0003676">
    <property type="term" value="F:nucleic acid binding"/>
    <property type="evidence" value="ECO:0007669"/>
    <property type="project" value="InterPro"/>
</dbReference>